<dbReference type="NCBIfam" id="NF008927">
    <property type="entry name" value="PRK12285.1-4"/>
    <property type="match status" value="1"/>
</dbReference>
<evidence type="ECO:0000256" key="1">
    <source>
        <dbReference type="ARBA" id="ARBA00005594"/>
    </source>
</evidence>
<dbReference type="GO" id="GO:0005524">
    <property type="term" value="F:ATP binding"/>
    <property type="evidence" value="ECO:0007669"/>
    <property type="project" value="UniProtKB-UniRule"/>
</dbReference>
<dbReference type="PANTHER" id="PTHR10055:SF1">
    <property type="entry name" value="TRYPTOPHAN--TRNA LIGASE, CYTOPLASMIC"/>
    <property type="match status" value="1"/>
</dbReference>
<keyword evidence="11" id="KW-0175">Coiled coil</keyword>
<proteinExistence type="inferred from homology"/>
<dbReference type="InterPro" id="IPR002305">
    <property type="entry name" value="aa-tRNA-synth_Ic"/>
</dbReference>
<feature type="coiled-coil region" evidence="11">
    <location>
        <begin position="346"/>
        <end position="373"/>
    </location>
</feature>
<accession>C3MQW3</accession>
<dbReference type="FunFam" id="3.40.50.620:FF:000138">
    <property type="entry name" value="Tryptophan--tRNA ligase"/>
    <property type="match status" value="1"/>
</dbReference>
<evidence type="ECO:0000313" key="12">
    <source>
        <dbReference type="EMBL" id="ACP35776.1"/>
    </source>
</evidence>
<comment type="catalytic activity">
    <reaction evidence="8 9">
        <text>tRNA(Trp) + L-tryptophan + ATP = L-tryptophyl-tRNA(Trp) + AMP + diphosphate + H(+)</text>
        <dbReference type="Rhea" id="RHEA:24080"/>
        <dbReference type="Rhea" id="RHEA-COMP:9671"/>
        <dbReference type="Rhea" id="RHEA-COMP:9705"/>
        <dbReference type="ChEBI" id="CHEBI:15378"/>
        <dbReference type="ChEBI" id="CHEBI:30616"/>
        <dbReference type="ChEBI" id="CHEBI:33019"/>
        <dbReference type="ChEBI" id="CHEBI:57912"/>
        <dbReference type="ChEBI" id="CHEBI:78442"/>
        <dbReference type="ChEBI" id="CHEBI:78535"/>
        <dbReference type="ChEBI" id="CHEBI:456215"/>
        <dbReference type="EC" id="6.1.1.2"/>
    </reaction>
</comment>
<keyword evidence="3 9" id="KW-0436">Ligase</keyword>
<dbReference type="FunFam" id="1.10.240.10:FF:000007">
    <property type="entry name" value="Tryptophan--tRNA ligase"/>
    <property type="match status" value="1"/>
</dbReference>
<evidence type="ECO:0000256" key="8">
    <source>
        <dbReference type="ARBA" id="ARBA00049929"/>
    </source>
</evidence>
<dbReference type="InterPro" id="IPR020653">
    <property type="entry name" value="Tryptophan-tRNA-ligase_arc"/>
</dbReference>
<reference evidence="12 13" key="1">
    <citation type="journal article" date="2009" name="Proc. Natl. Acad. Sci. U.S.A.">
        <title>Biogeography of the Sulfolobus islandicus pan-genome.</title>
        <authorList>
            <person name="Reno M.L."/>
            <person name="Held N.L."/>
            <person name="Fields C.J."/>
            <person name="Burke P.V."/>
            <person name="Whitaker R.J."/>
        </authorList>
    </citation>
    <scope>NUCLEOTIDE SEQUENCE [LARGE SCALE GENOMIC DNA]</scope>
    <source>
        <strain evidence="13">L.S.2.15 / Lassen #1</strain>
    </source>
</reference>
<dbReference type="Gene3D" id="1.10.240.10">
    <property type="entry name" value="Tyrosyl-Transfer RNA Synthetase"/>
    <property type="match status" value="1"/>
</dbReference>
<dbReference type="InterPro" id="IPR014729">
    <property type="entry name" value="Rossmann-like_a/b/a_fold"/>
</dbReference>
<dbReference type="Pfam" id="PF00579">
    <property type="entry name" value="tRNA-synt_1b"/>
    <property type="match status" value="1"/>
</dbReference>
<dbReference type="CDD" id="cd00806">
    <property type="entry name" value="TrpRS_core"/>
    <property type="match status" value="1"/>
</dbReference>
<evidence type="ECO:0000256" key="2">
    <source>
        <dbReference type="ARBA" id="ARBA00022490"/>
    </source>
</evidence>
<feature type="short sequence motif" description="'HIGH' region" evidence="9">
    <location>
        <begin position="87"/>
        <end position="95"/>
    </location>
</feature>
<keyword evidence="5 9" id="KW-0067">ATP-binding</keyword>
<evidence type="ECO:0000256" key="5">
    <source>
        <dbReference type="ARBA" id="ARBA00022840"/>
    </source>
</evidence>
<dbReference type="PANTHER" id="PTHR10055">
    <property type="entry name" value="TRYPTOPHANYL-TRNA SYNTHETASE"/>
    <property type="match status" value="1"/>
</dbReference>
<comment type="function">
    <text evidence="9">Catalyzes the attachment of tryptophan to tRNA(Trp).</text>
</comment>
<protein>
    <recommendedName>
        <fullName evidence="9">Tryptophan--tRNA ligase</fullName>
        <ecNumber evidence="9">6.1.1.2</ecNumber>
    </recommendedName>
    <alternativeName>
        <fullName evidence="9">Tryptophanyl-tRNA synthetase</fullName>
        <shortName evidence="9">TrpRS</shortName>
    </alternativeName>
</protein>
<evidence type="ECO:0000256" key="4">
    <source>
        <dbReference type="ARBA" id="ARBA00022741"/>
    </source>
</evidence>
<dbReference type="Gene3D" id="3.40.50.620">
    <property type="entry name" value="HUPs"/>
    <property type="match status" value="1"/>
</dbReference>
<name>C3MQW3_SACI2</name>
<dbReference type="AlphaFoldDB" id="C3MQW3"/>
<dbReference type="InterPro" id="IPR002306">
    <property type="entry name" value="Trp-tRNA-ligase"/>
</dbReference>
<dbReference type="HOGENOM" id="CLU_032621_0_1_2"/>
<dbReference type="SUPFAM" id="SSF52374">
    <property type="entry name" value="Nucleotidylyl transferase"/>
    <property type="match status" value="1"/>
</dbReference>
<evidence type="ECO:0000256" key="9">
    <source>
        <dbReference type="HAMAP-Rule" id="MF_00140"/>
    </source>
</evidence>
<keyword evidence="2 9" id="KW-0963">Cytoplasm</keyword>
<comment type="subcellular location">
    <subcellularLocation>
        <location evidence="9">Cytoplasm</location>
    </subcellularLocation>
</comment>
<dbReference type="NCBIfam" id="NF008924">
    <property type="entry name" value="PRK12285.1-1"/>
    <property type="match status" value="1"/>
</dbReference>
<evidence type="ECO:0000256" key="3">
    <source>
        <dbReference type="ARBA" id="ARBA00022598"/>
    </source>
</evidence>
<dbReference type="Proteomes" id="UP000001747">
    <property type="component" value="Chromosome"/>
</dbReference>
<dbReference type="EMBL" id="CP001399">
    <property type="protein sequence ID" value="ACP35776.1"/>
    <property type="molecule type" value="Genomic_DNA"/>
</dbReference>
<evidence type="ECO:0000256" key="6">
    <source>
        <dbReference type="ARBA" id="ARBA00022917"/>
    </source>
</evidence>
<dbReference type="NCBIfam" id="TIGR00233">
    <property type="entry name" value="trpS"/>
    <property type="match status" value="1"/>
</dbReference>
<comment type="similarity">
    <text evidence="1 9 10">Belongs to the class-I aminoacyl-tRNA synthetase family.</text>
</comment>
<dbReference type="GO" id="GO:0005737">
    <property type="term" value="C:cytoplasm"/>
    <property type="evidence" value="ECO:0007669"/>
    <property type="project" value="UniProtKB-SubCell"/>
</dbReference>
<dbReference type="HAMAP" id="MF_00140_A">
    <property type="entry name" value="Trp_tRNA_synth_A"/>
    <property type="match status" value="1"/>
</dbReference>
<gene>
    <name evidence="9" type="primary">trpS</name>
    <name evidence="12" type="ordered locus">LS215_1780</name>
</gene>
<keyword evidence="4 9" id="KW-0547">Nucleotide-binding</keyword>
<dbReference type="GO" id="GO:0004830">
    <property type="term" value="F:tryptophan-tRNA ligase activity"/>
    <property type="evidence" value="ECO:0007669"/>
    <property type="project" value="UniProtKB-UniRule"/>
</dbReference>
<organism evidence="12 13">
    <name type="scientific">Saccharolobus islandicus (strain L.S.2.15 / Lassen #1)</name>
    <name type="common">Sulfolobus islandicus</name>
    <dbReference type="NCBI Taxonomy" id="429572"/>
    <lineage>
        <taxon>Archaea</taxon>
        <taxon>Thermoproteota</taxon>
        <taxon>Thermoprotei</taxon>
        <taxon>Sulfolobales</taxon>
        <taxon>Sulfolobaceae</taxon>
        <taxon>Saccharolobus</taxon>
    </lineage>
</organism>
<evidence type="ECO:0000313" key="13">
    <source>
        <dbReference type="Proteomes" id="UP000001747"/>
    </source>
</evidence>
<dbReference type="PRINTS" id="PR01039">
    <property type="entry name" value="TRNASYNTHTRP"/>
</dbReference>
<dbReference type="EC" id="6.1.1.2" evidence="9"/>
<dbReference type="GO" id="GO:0006436">
    <property type="term" value="P:tryptophanyl-tRNA aminoacylation"/>
    <property type="evidence" value="ECO:0007669"/>
    <property type="project" value="UniProtKB-UniRule"/>
</dbReference>
<dbReference type="KEGG" id="sis:LS215_1780"/>
<evidence type="ECO:0000256" key="11">
    <source>
        <dbReference type="SAM" id="Coils"/>
    </source>
</evidence>
<evidence type="ECO:0000256" key="10">
    <source>
        <dbReference type="RuleBase" id="RU363036"/>
    </source>
</evidence>
<keyword evidence="7 9" id="KW-0030">Aminoacyl-tRNA synthetase</keyword>
<feature type="short sequence motif" description="'KMSKS' region" evidence="9">
    <location>
        <begin position="259"/>
        <end position="263"/>
    </location>
</feature>
<sequence length="386" mass="45492">MYFHTTMPDEFTVTPWEVKGKVDYDKLIVQFGTQKITEELKQRMKNLVGELHVMLRRNVFFSHRDLDLVLNDYEKGKGFFLYTGRAPSLGMHIGHLIPFIFTKWLQDKFNVNLYIEITDDEKFMRNPEYTLDQTRSWAYDNILDIIAVGFNPDKTFIFQDTEYIRNMYPIAVKIAKKLTFSEVRATFGLDVSSNIGLIFYPALQIAPTMFEKKRCLIPAGIDQDPYWRLQRDIAESLGYYKAAQIHSKFLPPLTGPEGKMSSSNPETAIYLVDDPKTVERKIMKYAFSGGQPTIELHRKYGGNPEIDVPFQWLYYFFEEDDNRIKEIEEEYRSGKMLTGELKQILIDKLNSFLEEHRRRREEAKELIQVFKYDGKLAKQMWEKIHE</sequence>
<keyword evidence="6 9" id="KW-0648">Protein biosynthesis</keyword>
<evidence type="ECO:0000256" key="7">
    <source>
        <dbReference type="ARBA" id="ARBA00023146"/>
    </source>
</evidence>